<comment type="caution">
    <text evidence="4">The sequence shown here is derived from an EMBL/GenBank/DDBJ whole genome shotgun (WGS) entry which is preliminary data.</text>
</comment>
<dbReference type="GO" id="GO:0000160">
    <property type="term" value="P:phosphorelay signal transduction system"/>
    <property type="evidence" value="ECO:0007669"/>
    <property type="project" value="InterPro"/>
</dbReference>
<proteinExistence type="predicted"/>
<evidence type="ECO:0000256" key="2">
    <source>
        <dbReference type="PROSITE-ProRule" id="PRU00169"/>
    </source>
</evidence>
<feature type="domain" description="Response regulatory" evidence="3">
    <location>
        <begin position="25"/>
        <end position="141"/>
    </location>
</feature>
<organism evidence="4 5">
    <name type="scientific">Candidatus Falkowbacteria bacterium CG10_big_fil_rev_8_21_14_0_10_38_22</name>
    <dbReference type="NCBI Taxonomy" id="1974564"/>
    <lineage>
        <taxon>Bacteria</taxon>
        <taxon>Candidatus Falkowiibacteriota</taxon>
    </lineage>
</organism>
<evidence type="ECO:0000313" key="5">
    <source>
        <dbReference type="Proteomes" id="UP000228964"/>
    </source>
</evidence>
<gene>
    <name evidence="4" type="ORF">COT96_01390</name>
</gene>
<dbReference type="Proteomes" id="UP000228964">
    <property type="component" value="Unassembled WGS sequence"/>
</dbReference>
<evidence type="ECO:0000259" key="3">
    <source>
        <dbReference type="PROSITE" id="PS50110"/>
    </source>
</evidence>
<dbReference type="CDD" id="cd00156">
    <property type="entry name" value="REC"/>
    <property type="match status" value="1"/>
</dbReference>
<reference evidence="5" key="1">
    <citation type="submission" date="2017-09" db="EMBL/GenBank/DDBJ databases">
        <title>Depth-based differentiation of microbial function through sediment-hosted aquifers and enrichment of novel symbionts in the deep terrestrial subsurface.</title>
        <authorList>
            <person name="Probst A.J."/>
            <person name="Ladd B."/>
            <person name="Jarett J.K."/>
            <person name="Geller-Mcgrath D.E."/>
            <person name="Sieber C.M.K."/>
            <person name="Emerson J.B."/>
            <person name="Anantharaman K."/>
            <person name="Thomas B.C."/>
            <person name="Malmstrom R."/>
            <person name="Stieglmeier M."/>
            <person name="Klingl A."/>
            <person name="Woyke T."/>
            <person name="Ryan C.M."/>
            <person name="Banfield J.F."/>
        </authorList>
    </citation>
    <scope>NUCLEOTIDE SEQUENCE [LARGE SCALE GENOMIC DNA]</scope>
</reference>
<dbReference type="InterPro" id="IPR011006">
    <property type="entry name" value="CheY-like_superfamily"/>
</dbReference>
<dbReference type="PANTHER" id="PTHR44591">
    <property type="entry name" value="STRESS RESPONSE REGULATOR PROTEIN 1"/>
    <property type="match status" value="1"/>
</dbReference>
<evidence type="ECO:0000313" key="4">
    <source>
        <dbReference type="EMBL" id="PIT95395.1"/>
    </source>
</evidence>
<dbReference type="EMBL" id="PFAO01000030">
    <property type="protein sequence ID" value="PIT95395.1"/>
    <property type="molecule type" value="Genomic_DNA"/>
</dbReference>
<sequence>MKPAETLVKKDQSAQFGSSEPVRIKILLIEDEEVIVNMYKLRFAKAGYEVETARNGAWGLKLASQKPFDIIIMDMVMPAMDGYEAIKRLKSDDKTKNIPVIVISNSAQDADIERAKQCGAVNYLLKSQITPARLVKEVEKFVKK</sequence>
<dbReference type="PANTHER" id="PTHR44591:SF3">
    <property type="entry name" value="RESPONSE REGULATORY DOMAIN-CONTAINING PROTEIN"/>
    <property type="match status" value="1"/>
</dbReference>
<accession>A0A2M6WRH6</accession>
<dbReference type="InterPro" id="IPR050595">
    <property type="entry name" value="Bact_response_regulator"/>
</dbReference>
<keyword evidence="1 2" id="KW-0597">Phosphoprotein</keyword>
<dbReference type="SUPFAM" id="SSF52172">
    <property type="entry name" value="CheY-like"/>
    <property type="match status" value="1"/>
</dbReference>
<dbReference type="Gene3D" id="3.40.50.2300">
    <property type="match status" value="1"/>
</dbReference>
<dbReference type="PROSITE" id="PS50110">
    <property type="entry name" value="RESPONSE_REGULATORY"/>
    <property type="match status" value="1"/>
</dbReference>
<feature type="modified residue" description="4-aspartylphosphate" evidence="2">
    <location>
        <position position="74"/>
    </location>
</feature>
<evidence type="ECO:0000256" key="1">
    <source>
        <dbReference type="ARBA" id="ARBA00022553"/>
    </source>
</evidence>
<dbReference type="Pfam" id="PF00072">
    <property type="entry name" value="Response_reg"/>
    <property type="match status" value="1"/>
</dbReference>
<dbReference type="SMART" id="SM00448">
    <property type="entry name" value="REC"/>
    <property type="match status" value="1"/>
</dbReference>
<protein>
    <submittedName>
        <fullName evidence="4">Two-component system response regulator</fullName>
    </submittedName>
</protein>
<dbReference type="AlphaFoldDB" id="A0A2M6WRH6"/>
<name>A0A2M6WRH6_9BACT</name>
<dbReference type="InterPro" id="IPR001789">
    <property type="entry name" value="Sig_transdc_resp-reg_receiver"/>
</dbReference>